<evidence type="ECO:0000256" key="9">
    <source>
        <dbReference type="ARBA" id="ARBA00030642"/>
    </source>
</evidence>
<comment type="caution">
    <text evidence="16">The sequence shown here is derived from an EMBL/GenBank/DDBJ whole genome shotgun (WGS) entry which is preliminary data.</text>
</comment>
<evidence type="ECO:0000256" key="13">
    <source>
        <dbReference type="ARBA" id="ARBA00042775"/>
    </source>
</evidence>
<proteinExistence type="inferred from homology"/>
<evidence type="ECO:0000256" key="8">
    <source>
        <dbReference type="ARBA" id="ARBA00023186"/>
    </source>
</evidence>
<feature type="domain" description="PpiC" evidence="15">
    <location>
        <begin position="272"/>
        <end position="360"/>
    </location>
</feature>
<keyword evidence="5" id="KW-0812">Transmembrane</keyword>
<keyword evidence="7" id="KW-0472">Membrane</keyword>
<organism evidence="16 17">
    <name type="scientific">Sphingomonas paucimobilis NBRC 13935</name>
    <dbReference type="NCBI Taxonomy" id="1219050"/>
    <lineage>
        <taxon>Bacteria</taxon>
        <taxon>Pseudomonadati</taxon>
        <taxon>Pseudomonadota</taxon>
        <taxon>Alphaproteobacteria</taxon>
        <taxon>Sphingomonadales</taxon>
        <taxon>Sphingomonadaceae</taxon>
        <taxon>Sphingomonas</taxon>
    </lineage>
</organism>
<evidence type="ECO:0000256" key="2">
    <source>
        <dbReference type="ARBA" id="ARBA00018370"/>
    </source>
</evidence>
<evidence type="ECO:0000256" key="10">
    <source>
        <dbReference type="ARBA" id="ARBA00031484"/>
    </source>
</evidence>
<evidence type="ECO:0000256" key="14">
    <source>
        <dbReference type="PROSITE-ProRule" id="PRU00278"/>
    </source>
</evidence>
<dbReference type="AlphaFoldDB" id="A0A0C9NK39"/>
<evidence type="ECO:0000256" key="11">
    <source>
        <dbReference type="ARBA" id="ARBA00038408"/>
    </source>
</evidence>
<dbReference type="Gene3D" id="3.10.50.40">
    <property type="match status" value="1"/>
</dbReference>
<dbReference type="PANTHER" id="PTHR47529:SF1">
    <property type="entry name" value="PERIPLASMIC CHAPERONE PPID"/>
    <property type="match status" value="1"/>
</dbReference>
<keyword evidence="6" id="KW-1133">Transmembrane helix</keyword>
<evidence type="ECO:0000256" key="12">
    <source>
        <dbReference type="ARBA" id="ARBA00040743"/>
    </source>
</evidence>
<dbReference type="Proteomes" id="UP000032025">
    <property type="component" value="Unassembled WGS sequence"/>
</dbReference>
<keyword evidence="17" id="KW-1185">Reference proteome</keyword>
<dbReference type="SUPFAM" id="SSF109998">
    <property type="entry name" value="Triger factor/SurA peptide-binding domain-like"/>
    <property type="match status" value="1"/>
</dbReference>
<dbReference type="InterPro" id="IPR027304">
    <property type="entry name" value="Trigger_fact/SurA_dom_sf"/>
</dbReference>
<evidence type="ECO:0000256" key="4">
    <source>
        <dbReference type="ARBA" id="ARBA00022519"/>
    </source>
</evidence>
<protein>
    <recommendedName>
        <fullName evidence="2">Parvulin-like PPIase</fullName>
    </recommendedName>
    <alternativeName>
        <fullName evidence="9">Peptidyl-prolyl cis-trans isomerase plp</fullName>
    </alternativeName>
    <alternativeName>
        <fullName evidence="12">Periplasmic chaperone PpiD</fullName>
    </alternativeName>
    <alternativeName>
        <fullName evidence="13">Periplasmic folding chaperone</fullName>
    </alternativeName>
    <alternativeName>
        <fullName evidence="10">Rotamase plp</fullName>
    </alternativeName>
</protein>
<evidence type="ECO:0000256" key="3">
    <source>
        <dbReference type="ARBA" id="ARBA00022475"/>
    </source>
</evidence>
<gene>
    <name evidence="16" type="ORF">SP6_50_00130</name>
</gene>
<dbReference type="Pfam" id="PF13624">
    <property type="entry name" value="SurA_N_3"/>
    <property type="match status" value="1"/>
</dbReference>
<sequence>MLSFFRRIINSKAGVIVTFIVLGVIAIAFAAGDVSNIAGMAGGLTGSTVAKVGSAKVTVDDLRTAAQNEVAAYRQEQPTLDMAQFIAAGGFEGVLQREVTGLSLEQFGKDQGMVVSRRLVDGQIASIPAFRGPNGQFDPALYQQLLAQRKMTDAQVRTDLQRTLFAQQLTVPTIGATQMASQMALPYASLLLEKRQGEVGYIPTRLVNAGGAPSDADIQTFYSRNVQRYTLPERRVVRYALVTPSAIAAQSAPTDAEIARYYQTNAARYAATQKRDVTQVIVADQAGANALATRAKGGASLAEAARAAGLEASVQKGVDKATYATQSAPAVADAVFGAAQGAVVGPIRGPLGFVVARVDAVTQVPGKTLAQARPEIVTELTKQKQTAALGEMRNAIEDSLSGNATFDEVIADRKLQAQATPAVTAQGAAPDAPAFQPSAEQRAMITAAFTAEDGDAPQIVPIGQDGGFAVVGVGQIQRSAPRPLAQVRQQVIADLTADRARAAARKLANAVLAKVNKGMPMAQALKETGLAVPPVRPIAASRRDLAAAQNTPAAAPLALLFSMPQNKAKTLEAPANEGWYIIRVTKIDAGNATGNAAAIQAARQDIGRLIGREYVSQFARAVRDTVGVKTDPKAVAKVRAELLNNGGSDN</sequence>
<dbReference type="InterPro" id="IPR046357">
    <property type="entry name" value="PPIase_dom_sf"/>
</dbReference>
<dbReference type="GO" id="GO:0005886">
    <property type="term" value="C:plasma membrane"/>
    <property type="evidence" value="ECO:0007669"/>
    <property type="project" value="UniProtKB-SubCell"/>
</dbReference>
<dbReference type="SUPFAM" id="SSF54534">
    <property type="entry name" value="FKBP-like"/>
    <property type="match status" value="1"/>
</dbReference>
<keyword evidence="3" id="KW-1003">Cell membrane</keyword>
<comment type="similarity">
    <text evidence="11">Belongs to the PpiD chaperone family.</text>
</comment>
<evidence type="ECO:0000313" key="16">
    <source>
        <dbReference type="EMBL" id="GAN15013.1"/>
    </source>
</evidence>
<dbReference type="EMBL" id="BBJS01000050">
    <property type="protein sequence ID" value="GAN15013.1"/>
    <property type="molecule type" value="Genomic_DNA"/>
</dbReference>
<dbReference type="InterPro" id="IPR000297">
    <property type="entry name" value="PPIase_PpiC"/>
</dbReference>
<keyword evidence="14" id="KW-0697">Rotamase</keyword>
<evidence type="ECO:0000259" key="15">
    <source>
        <dbReference type="PROSITE" id="PS50198"/>
    </source>
</evidence>
<comment type="subcellular location">
    <subcellularLocation>
        <location evidence="1">Cell inner membrane</location>
        <topology evidence="1">Single-pass type II membrane protein</topology>
        <orientation evidence="1">Periplasmic side</orientation>
    </subcellularLocation>
</comment>
<keyword evidence="4" id="KW-0997">Cell inner membrane</keyword>
<reference evidence="16 17" key="1">
    <citation type="submission" date="2014-08" db="EMBL/GenBank/DDBJ databases">
        <title>Whole genome shotgun sequence of Sphingomonas paucimobilis NBRC 13935.</title>
        <authorList>
            <person name="Hosoyama A."/>
            <person name="Hashimoto M."/>
            <person name="Hosoyama Y."/>
            <person name="Noguchi M."/>
            <person name="Uohara A."/>
            <person name="Ohji S."/>
            <person name="Katano-Makiyama Y."/>
            <person name="Ichikawa N."/>
            <person name="Kimura A."/>
            <person name="Yamazoe A."/>
            <person name="Fujita N."/>
        </authorList>
    </citation>
    <scope>NUCLEOTIDE SEQUENCE [LARGE SCALE GENOMIC DNA]</scope>
    <source>
        <strain evidence="16 17">NBRC 13935</strain>
    </source>
</reference>
<evidence type="ECO:0000256" key="7">
    <source>
        <dbReference type="ARBA" id="ARBA00023136"/>
    </source>
</evidence>
<dbReference type="PROSITE" id="PS50198">
    <property type="entry name" value="PPIC_PPIASE_2"/>
    <property type="match status" value="1"/>
</dbReference>
<dbReference type="PANTHER" id="PTHR47529">
    <property type="entry name" value="PEPTIDYL-PROLYL CIS-TRANS ISOMERASE D"/>
    <property type="match status" value="1"/>
</dbReference>
<dbReference type="GeneID" id="78526101"/>
<keyword evidence="8" id="KW-0143">Chaperone</keyword>
<dbReference type="RefSeq" id="WP_007404163.1">
    <property type="nucleotide sequence ID" value="NZ_BBJS01000050.1"/>
</dbReference>
<keyword evidence="14" id="KW-0413">Isomerase</keyword>
<name>A0A0C9NK39_SPHPI</name>
<dbReference type="GO" id="GO:0003755">
    <property type="term" value="F:peptidyl-prolyl cis-trans isomerase activity"/>
    <property type="evidence" value="ECO:0007669"/>
    <property type="project" value="UniProtKB-KW"/>
</dbReference>
<evidence type="ECO:0000256" key="5">
    <source>
        <dbReference type="ARBA" id="ARBA00022692"/>
    </source>
</evidence>
<evidence type="ECO:0000313" key="17">
    <source>
        <dbReference type="Proteomes" id="UP000032025"/>
    </source>
</evidence>
<dbReference type="InterPro" id="IPR052029">
    <property type="entry name" value="PpiD_chaperone"/>
</dbReference>
<accession>A0A0C9NK39</accession>
<dbReference type="Pfam" id="PF13145">
    <property type="entry name" value="Rotamase_2"/>
    <property type="match status" value="1"/>
</dbReference>
<evidence type="ECO:0000256" key="6">
    <source>
        <dbReference type="ARBA" id="ARBA00022989"/>
    </source>
</evidence>
<evidence type="ECO:0000256" key="1">
    <source>
        <dbReference type="ARBA" id="ARBA00004382"/>
    </source>
</evidence>